<dbReference type="EMBL" id="CM001884">
    <property type="protein sequence ID" value="EOY28598.1"/>
    <property type="molecule type" value="Genomic_DNA"/>
</dbReference>
<reference evidence="2 3" key="1">
    <citation type="journal article" date="2013" name="Genome Biol.">
        <title>The genome sequence of the most widely cultivated cacao type and its use to identify candidate genes regulating pod color.</title>
        <authorList>
            <person name="Motamayor J.C."/>
            <person name="Mockaitis K."/>
            <person name="Schmutz J."/>
            <person name="Haiminen N."/>
            <person name="Iii D.L."/>
            <person name="Cornejo O."/>
            <person name="Findley S.D."/>
            <person name="Zheng P."/>
            <person name="Utro F."/>
            <person name="Royaert S."/>
            <person name="Saski C."/>
            <person name="Jenkins J."/>
            <person name="Podicheti R."/>
            <person name="Zhao M."/>
            <person name="Scheffler B.E."/>
            <person name="Stack J.C."/>
            <person name="Feltus F.A."/>
            <person name="Mustiga G.M."/>
            <person name="Amores F."/>
            <person name="Phillips W."/>
            <person name="Marelli J.P."/>
            <person name="May G.D."/>
            <person name="Shapiro H."/>
            <person name="Ma J."/>
            <person name="Bustamante C.D."/>
            <person name="Schnell R.J."/>
            <person name="Main D."/>
            <person name="Gilbert D."/>
            <person name="Parida L."/>
            <person name="Kuhn D.N."/>
        </authorList>
    </citation>
    <scope>NUCLEOTIDE SEQUENCE [LARGE SCALE GENOMIC DNA]</scope>
    <source>
        <strain evidence="3">cv. Matina 1-6</strain>
    </source>
</reference>
<dbReference type="Proteomes" id="UP000026915">
    <property type="component" value="Chromosome 6"/>
</dbReference>
<dbReference type="HOGENOM" id="CLU_2445246_0_0_1"/>
<accession>A0A061GGQ2</accession>
<dbReference type="InParanoid" id="A0A061GGQ2"/>
<protein>
    <submittedName>
        <fullName evidence="2">Uncharacterized protein</fullName>
    </submittedName>
</protein>
<evidence type="ECO:0000313" key="3">
    <source>
        <dbReference type="Proteomes" id="UP000026915"/>
    </source>
</evidence>
<name>A0A061GGQ2_THECC</name>
<keyword evidence="1" id="KW-0812">Transmembrane</keyword>
<dbReference type="Gramene" id="EOY28598">
    <property type="protein sequence ID" value="EOY28598"/>
    <property type="gene ID" value="TCM_030154"/>
</dbReference>
<evidence type="ECO:0000313" key="2">
    <source>
        <dbReference type="EMBL" id="EOY28598.1"/>
    </source>
</evidence>
<gene>
    <name evidence="2" type="ORF">TCM_030154</name>
</gene>
<proteinExistence type="predicted"/>
<sequence length="90" mass="10317">MASNLAVINFLRLCSEKVLEMRTRTFSTSIQINGGSEGYFCPTLSLLPLSYAIPSLQFPFMAIQLQVLFVLCGFHVSWARKDHVYEIYRH</sequence>
<organism evidence="2 3">
    <name type="scientific">Theobroma cacao</name>
    <name type="common">Cacao</name>
    <name type="synonym">Cocoa</name>
    <dbReference type="NCBI Taxonomy" id="3641"/>
    <lineage>
        <taxon>Eukaryota</taxon>
        <taxon>Viridiplantae</taxon>
        <taxon>Streptophyta</taxon>
        <taxon>Embryophyta</taxon>
        <taxon>Tracheophyta</taxon>
        <taxon>Spermatophyta</taxon>
        <taxon>Magnoliopsida</taxon>
        <taxon>eudicotyledons</taxon>
        <taxon>Gunneridae</taxon>
        <taxon>Pentapetalae</taxon>
        <taxon>rosids</taxon>
        <taxon>malvids</taxon>
        <taxon>Malvales</taxon>
        <taxon>Malvaceae</taxon>
        <taxon>Byttnerioideae</taxon>
        <taxon>Theobroma</taxon>
    </lineage>
</organism>
<keyword evidence="1" id="KW-0472">Membrane</keyword>
<evidence type="ECO:0000256" key="1">
    <source>
        <dbReference type="SAM" id="Phobius"/>
    </source>
</evidence>
<feature type="transmembrane region" description="Helical" evidence="1">
    <location>
        <begin position="56"/>
        <end position="79"/>
    </location>
</feature>
<keyword evidence="3" id="KW-1185">Reference proteome</keyword>
<keyword evidence="1" id="KW-1133">Transmembrane helix</keyword>
<dbReference type="AlphaFoldDB" id="A0A061GGQ2"/>